<accession>A0ABP4IWJ6</accession>
<dbReference type="Proteomes" id="UP001499863">
    <property type="component" value="Unassembled WGS sequence"/>
</dbReference>
<proteinExistence type="predicted"/>
<organism evidence="1 2">
    <name type="scientific">Kitasatospora putterlickiae</name>
    <dbReference type="NCBI Taxonomy" id="221725"/>
    <lineage>
        <taxon>Bacteria</taxon>
        <taxon>Bacillati</taxon>
        <taxon>Actinomycetota</taxon>
        <taxon>Actinomycetes</taxon>
        <taxon>Kitasatosporales</taxon>
        <taxon>Streptomycetaceae</taxon>
        <taxon>Kitasatospora</taxon>
    </lineage>
</organism>
<evidence type="ECO:0000313" key="1">
    <source>
        <dbReference type="EMBL" id="GAA1397700.1"/>
    </source>
</evidence>
<name>A0ABP4IWJ6_9ACTN</name>
<sequence>MNRSRLTETFDAVEEQTDRLLVLSRFVHPDRGEVHCPAAPLIAAWLTRQGLPAATAGFGRVTRPTSASPATATARQHAGSVTATTYIDLDGRVVGIAVAAPAHHTDLATRTVATWSRTLRTRRVLVPLGDLPCGPPPATEPALPGPRPGPLHPLSEHLDCPRRARTRAVLGSYLDRGDTVLLLGSEAEQEHHWRERAGLGSADVISVPDPVSAGKVTVPAPERLSFVIGSCARLDDVPALLRILRRRFPMLRGQHPDLWCYAASDLLRMARTVADRSDLTLLLGPTAHFGAPSDRRAVRRIDTLGDLSPSDVADAATIAVIGAGTSAESSDTAVITALSGLGPLSVVHHRALSAVVTDIDKAAPPTAAADRIAGQGR</sequence>
<evidence type="ECO:0008006" key="3">
    <source>
        <dbReference type="Google" id="ProtNLM"/>
    </source>
</evidence>
<keyword evidence="2" id="KW-1185">Reference proteome</keyword>
<reference evidence="2" key="1">
    <citation type="journal article" date="2019" name="Int. J. Syst. Evol. Microbiol.">
        <title>The Global Catalogue of Microorganisms (GCM) 10K type strain sequencing project: providing services to taxonomists for standard genome sequencing and annotation.</title>
        <authorList>
            <consortium name="The Broad Institute Genomics Platform"/>
            <consortium name="The Broad Institute Genome Sequencing Center for Infectious Disease"/>
            <person name="Wu L."/>
            <person name="Ma J."/>
        </authorList>
    </citation>
    <scope>NUCLEOTIDE SEQUENCE [LARGE SCALE GENOMIC DNA]</scope>
    <source>
        <strain evidence="2">JCM 12393</strain>
    </source>
</reference>
<gene>
    <name evidence="1" type="ORF">GCM10009639_35420</name>
</gene>
<dbReference type="Gene3D" id="3.40.1010.20">
    <property type="entry name" value="4-hydroxy-3-methylbut-2-enyl diphosphate reductase, catalytic domain"/>
    <property type="match status" value="2"/>
</dbReference>
<protein>
    <recommendedName>
        <fullName evidence="3">4-hydroxy-3-methylbut-2-enyl diphosphate reductase</fullName>
    </recommendedName>
</protein>
<comment type="caution">
    <text evidence="1">The sequence shown here is derived from an EMBL/GenBank/DDBJ whole genome shotgun (WGS) entry which is preliminary data.</text>
</comment>
<evidence type="ECO:0000313" key="2">
    <source>
        <dbReference type="Proteomes" id="UP001499863"/>
    </source>
</evidence>
<dbReference type="EMBL" id="BAAAKJ010000193">
    <property type="protein sequence ID" value="GAA1397700.1"/>
    <property type="molecule type" value="Genomic_DNA"/>
</dbReference>